<organism evidence="2 3">
    <name type="scientific">Populus deltoides</name>
    <name type="common">Eastern poplar</name>
    <name type="synonym">Eastern cottonwood</name>
    <dbReference type="NCBI Taxonomy" id="3696"/>
    <lineage>
        <taxon>Eukaryota</taxon>
        <taxon>Viridiplantae</taxon>
        <taxon>Streptophyta</taxon>
        <taxon>Embryophyta</taxon>
        <taxon>Tracheophyta</taxon>
        <taxon>Spermatophyta</taxon>
        <taxon>Magnoliopsida</taxon>
        <taxon>eudicotyledons</taxon>
        <taxon>Gunneridae</taxon>
        <taxon>Pentapetalae</taxon>
        <taxon>rosids</taxon>
        <taxon>fabids</taxon>
        <taxon>Malpighiales</taxon>
        <taxon>Salicaceae</taxon>
        <taxon>Saliceae</taxon>
        <taxon>Populus</taxon>
    </lineage>
</organism>
<dbReference type="InterPro" id="IPR044575">
    <property type="entry name" value="RAY1-like"/>
</dbReference>
<accession>A0A8T2XTH9</accession>
<gene>
    <name evidence="2" type="ORF">H0E87_018504</name>
</gene>
<dbReference type="Proteomes" id="UP000807159">
    <property type="component" value="Chromosome 10"/>
</dbReference>
<sequence>MEGDVWVTPNFTSSHAIPRLGGAASNGHGGRKSSRAHATNAFAIPTKQKSTLKTRPRGLSHPLITIFSAPTAPGSNRSLAIRSWLALSPQITVVLFTQHPSFASAFGSRVLVDSTTDFTFLGTPFFHSMLEKSRLYTTGITVFVDPRTVLVSDLISTLNYAYELHRDWLLVASLRNVAYFPFHLDDAGEHWLREMAKGCRGCLVIIGSGIIVRTECLWHGTTEIYLYIMEYFSFLVWQGVSHPLDHQ</sequence>
<keyword evidence="3" id="KW-1185">Reference proteome</keyword>
<proteinExistence type="predicted"/>
<dbReference type="AlphaFoldDB" id="A0A8T2XTH9"/>
<dbReference type="PANTHER" id="PTHR47483">
    <property type="entry name" value="BETA-ARABINOFURANOSYLTRANSFERASE RAY1"/>
    <property type="match status" value="1"/>
</dbReference>
<feature type="region of interest" description="Disordered" evidence="1">
    <location>
        <begin position="17"/>
        <end position="39"/>
    </location>
</feature>
<protein>
    <submittedName>
        <fullName evidence="2">Uncharacterized protein</fullName>
    </submittedName>
</protein>
<comment type="caution">
    <text evidence="2">The sequence shown here is derived from an EMBL/GenBank/DDBJ whole genome shotgun (WGS) entry which is preliminary data.</text>
</comment>
<reference evidence="2" key="1">
    <citation type="journal article" date="2021" name="J. Hered.">
        <title>Genome Assembly of Salicaceae Populus deltoides (Eastern Cottonwood) I-69 Based on Nanopore Sequencing and Hi-C Technologies.</title>
        <authorList>
            <person name="Bai S."/>
            <person name="Wu H."/>
            <person name="Zhang J."/>
            <person name="Pan Z."/>
            <person name="Zhao W."/>
            <person name="Li Z."/>
            <person name="Tong C."/>
        </authorList>
    </citation>
    <scope>NUCLEOTIDE SEQUENCE</scope>
    <source>
        <tissue evidence="2">Leaf</tissue>
    </source>
</reference>
<dbReference type="EMBL" id="JACEGQ020000010">
    <property type="protein sequence ID" value="KAH8495347.1"/>
    <property type="molecule type" value="Genomic_DNA"/>
</dbReference>
<dbReference type="PANTHER" id="PTHR47483:SF1">
    <property type="entry name" value="BETA-ARABINOFURANOSYLTRANSFERASE RAY1"/>
    <property type="match status" value="1"/>
</dbReference>
<evidence type="ECO:0000313" key="3">
    <source>
        <dbReference type="Proteomes" id="UP000807159"/>
    </source>
</evidence>
<dbReference type="GO" id="GO:0016757">
    <property type="term" value="F:glycosyltransferase activity"/>
    <property type="evidence" value="ECO:0007669"/>
    <property type="project" value="InterPro"/>
</dbReference>
<name>A0A8T2XTH9_POPDE</name>
<evidence type="ECO:0000313" key="2">
    <source>
        <dbReference type="EMBL" id="KAH8495347.1"/>
    </source>
</evidence>
<evidence type="ECO:0000256" key="1">
    <source>
        <dbReference type="SAM" id="MobiDB-lite"/>
    </source>
</evidence>